<feature type="chain" id="PRO_5043914418" evidence="1">
    <location>
        <begin position="25"/>
        <end position="375"/>
    </location>
</feature>
<dbReference type="AlphaFoldDB" id="A0AAW9MX57"/>
<dbReference type="EMBL" id="JAYKOT010000003">
    <property type="protein sequence ID" value="MEB3429165.1"/>
    <property type="molecule type" value="Genomic_DNA"/>
</dbReference>
<protein>
    <submittedName>
        <fullName evidence="2">Cell wall-binding repeat-containing protein</fullName>
    </submittedName>
</protein>
<dbReference type="InterPro" id="IPR007253">
    <property type="entry name" value="Cell_wall-bd_2"/>
</dbReference>
<dbReference type="Pfam" id="PF04122">
    <property type="entry name" value="CW_binding_2"/>
    <property type="match status" value="3"/>
</dbReference>
<name>A0AAW9MX57_9FIRM</name>
<dbReference type="InterPro" id="IPR051922">
    <property type="entry name" value="Bact_Sporulation_Assoc"/>
</dbReference>
<gene>
    <name evidence="2" type="ORF">VLK81_03860</name>
</gene>
<evidence type="ECO:0000313" key="3">
    <source>
        <dbReference type="Proteomes" id="UP001357733"/>
    </source>
</evidence>
<dbReference type="RefSeq" id="WP_324619356.1">
    <property type="nucleotide sequence ID" value="NZ_JAYKOT010000003.1"/>
</dbReference>
<feature type="signal peptide" evidence="1">
    <location>
        <begin position="1"/>
        <end position="24"/>
    </location>
</feature>
<evidence type="ECO:0000256" key="1">
    <source>
        <dbReference type="SAM" id="SignalP"/>
    </source>
</evidence>
<dbReference type="Gene3D" id="3.40.50.12090">
    <property type="match status" value="2"/>
</dbReference>
<organism evidence="2 3">
    <name type="scientific">Citroniella saccharovorans</name>
    <dbReference type="NCBI Taxonomy" id="2053367"/>
    <lineage>
        <taxon>Bacteria</taxon>
        <taxon>Bacillati</taxon>
        <taxon>Bacillota</taxon>
        <taxon>Tissierellia</taxon>
        <taxon>Tissierellales</taxon>
        <taxon>Peptoniphilaceae</taxon>
        <taxon>Citroniella</taxon>
    </lineage>
</organism>
<accession>A0AAW9MX57</accession>
<keyword evidence="3" id="KW-1185">Reference proteome</keyword>
<proteinExistence type="predicted"/>
<evidence type="ECO:0000313" key="2">
    <source>
        <dbReference type="EMBL" id="MEB3429165.1"/>
    </source>
</evidence>
<keyword evidence="1" id="KW-0732">Signal</keyword>
<dbReference type="PANTHER" id="PTHR30032:SF8">
    <property type="entry name" value="GERMINATION-SPECIFIC N-ACETYLMURAMOYL-L-ALANINE AMIDASE"/>
    <property type="match status" value="1"/>
</dbReference>
<reference evidence="2 3" key="1">
    <citation type="submission" date="2024-01" db="EMBL/GenBank/DDBJ databases">
        <title>Complete genome sequence of Citroniella saccharovorans strain M6.X9, isolated from human fecal sample.</title>
        <authorList>
            <person name="Cheng G."/>
            <person name="Westerholm M."/>
            <person name="Schnurer A."/>
        </authorList>
    </citation>
    <scope>NUCLEOTIDE SEQUENCE [LARGE SCALE GENOMIC DNA]</scope>
    <source>
        <strain evidence="2 3">DSM 29873</strain>
    </source>
</reference>
<dbReference type="Proteomes" id="UP001357733">
    <property type="component" value="Unassembled WGS sequence"/>
</dbReference>
<comment type="caution">
    <text evidence="2">The sequence shown here is derived from an EMBL/GenBank/DDBJ whole genome shotgun (WGS) entry which is preliminary data.</text>
</comment>
<dbReference type="PANTHER" id="PTHR30032">
    <property type="entry name" value="N-ACETYLMURAMOYL-L-ALANINE AMIDASE-RELATED"/>
    <property type="match status" value="1"/>
</dbReference>
<sequence>MKLSLKNMSIVLALLISINQGVLASNVLDNEKPNVTETYINESNLVEEKDANLDSSDSKSVEEDKNENKKYIVSRVEGRDRYETAINASNMLMNAEIAVIASGENFADALFGGPLASQVNGPMLLTSKDSLPNGLLEKLKELKVKTIYLLGGENSISKDIEDVLTKNGYGTIRLSGDDRFDTASKINYTAGLLRGSRVLGDTTCLFANPFKFADALTAAPLGYLMEHSGIASRFFPYDANSNNVRDMDIVVGGQDSIPKGEEKERIEGKDRFETAIKIAERYKEILENKKEIKLSRLILVNALNYPDALAAAPIATSENAVILLTNPNKLNEDVKKFILNNDIEVVTILGGESSISKEVEEEVKSIKPLSFEATK</sequence>